<dbReference type="PANTHER" id="PTHR34406">
    <property type="entry name" value="PROTEIN YCEI"/>
    <property type="match status" value="1"/>
</dbReference>
<dbReference type="SUPFAM" id="SSF101874">
    <property type="entry name" value="YceI-like"/>
    <property type="match status" value="1"/>
</dbReference>
<dbReference type="InterPro" id="IPR001763">
    <property type="entry name" value="Rhodanese-like_dom"/>
</dbReference>
<dbReference type="SMART" id="SM00867">
    <property type="entry name" value="YceI"/>
    <property type="match status" value="1"/>
</dbReference>
<dbReference type="CDD" id="cd00158">
    <property type="entry name" value="RHOD"/>
    <property type="match status" value="1"/>
</dbReference>
<dbReference type="Pfam" id="PF00581">
    <property type="entry name" value="Rhodanese"/>
    <property type="match status" value="1"/>
</dbReference>
<feature type="domain" description="Rhodanese" evidence="1">
    <location>
        <begin position="36"/>
        <end position="130"/>
    </location>
</feature>
<dbReference type="eggNOG" id="COG2897">
    <property type="taxonomic scope" value="Bacteria"/>
</dbReference>
<organism evidence="2 3">
    <name type="scientific">Desulfotalea psychrophila (strain LSv54 / DSM 12343)</name>
    <dbReference type="NCBI Taxonomy" id="177439"/>
    <lineage>
        <taxon>Bacteria</taxon>
        <taxon>Pseudomonadati</taxon>
        <taxon>Thermodesulfobacteriota</taxon>
        <taxon>Desulfobulbia</taxon>
        <taxon>Desulfobulbales</taxon>
        <taxon>Desulfocapsaceae</taxon>
        <taxon>Desulfotalea</taxon>
    </lineage>
</organism>
<dbReference type="InterPro" id="IPR036761">
    <property type="entry name" value="TTHA0802/YceI-like_sf"/>
</dbReference>
<dbReference type="AlphaFoldDB" id="Q6ANQ7"/>
<evidence type="ECO:0000313" key="2">
    <source>
        <dbReference type="EMBL" id="CAG36017.1"/>
    </source>
</evidence>
<accession>Q6ANQ7</accession>
<dbReference type="EMBL" id="CR522870">
    <property type="protein sequence ID" value="CAG36017.1"/>
    <property type="molecule type" value="Genomic_DNA"/>
</dbReference>
<dbReference type="InterPro" id="IPR007372">
    <property type="entry name" value="Lipid/polyisoprenoid-bd_YceI"/>
</dbReference>
<name>Q6ANQ7_DESPS</name>
<dbReference type="STRING" id="177439.DP1288"/>
<dbReference type="HOGENOM" id="CLU_893299_0_0_7"/>
<evidence type="ECO:0000259" key="1">
    <source>
        <dbReference type="PROSITE" id="PS50206"/>
    </source>
</evidence>
<protein>
    <recommendedName>
        <fullName evidence="1">Rhodanese domain-containing protein</fullName>
    </recommendedName>
</protein>
<sequence>MNSLLSDHLKEKGETMSSKFDQNPVAAGDLRAFLIEKPETVLIDLLPPEHFVSRHVPGAQNACVFHVSFLDDLAAIVSDKRLPIVVYGSSVRSRDAAVALEKMDRANFEQVSFLKGGVEAWHGAGYDLEGEAPYQQDLQTMVNLTDGQYTVDCEASELEWAGRNPNCRHIGTVDIARGEIEIKGSVITGAIEIDMNTIHNINLEGDELQPVLEAHLRSDDFFFTKMFPKAVLSIRQVKRIEPCWLTGPNHHVKAELSLRGVSVDLEFDATVALIEGDSFVLEAHFDIDRTRWNVIYGSTRFFEYLGMHKVFDLISLQLRLVAGH</sequence>
<dbReference type="Gene3D" id="2.40.128.110">
    <property type="entry name" value="Lipid/polyisoprenoid-binding, YceI-like"/>
    <property type="match status" value="1"/>
</dbReference>
<dbReference type="Pfam" id="PF04264">
    <property type="entry name" value="YceI"/>
    <property type="match status" value="1"/>
</dbReference>
<keyword evidence="3" id="KW-1185">Reference proteome</keyword>
<dbReference type="Proteomes" id="UP000000602">
    <property type="component" value="Chromosome"/>
</dbReference>
<proteinExistence type="predicted"/>
<dbReference type="SUPFAM" id="SSF52821">
    <property type="entry name" value="Rhodanese/Cell cycle control phosphatase"/>
    <property type="match status" value="1"/>
</dbReference>
<reference evidence="3" key="1">
    <citation type="journal article" date="2004" name="Environ. Microbiol.">
        <title>The genome of Desulfotalea psychrophila, a sulfate-reducing bacterium from permanently cold Arctic sediments.</title>
        <authorList>
            <person name="Rabus R."/>
            <person name="Ruepp A."/>
            <person name="Frickey T."/>
            <person name="Rattei T."/>
            <person name="Fartmann B."/>
            <person name="Stark M."/>
            <person name="Bauer M."/>
            <person name="Zibat A."/>
            <person name="Lombardot T."/>
            <person name="Becker I."/>
            <person name="Amann J."/>
            <person name="Gellner K."/>
            <person name="Teeling H."/>
            <person name="Leuschner W.D."/>
            <person name="Gloeckner F.-O."/>
            <person name="Lupas A.N."/>
            <person name="Amann R."/>
            <person name="Klenk H.-P."/>
        </authorList>
    </citation>
    <scope>NUCLEOTIDE SEQUENCE [LARGE SCALE GENOMIC DNA]</scope>
    <source>
        <strain evidence="3">DSM 12343 / LSv54</strain>
    </source>
</reference>
<dbReference type="KEGG" id="dps:DP1288"/>
<dbReference type="InterPro" id="IPR036873">
    <property type="entry name" value="Rhodanese-like_dom_sf"/>
</dbReference>
<gene>
    <name evidence="2" type="ordered locus">DP1288</name>
</gene>
<evidence type="ECO:0000313" key="3">
    <source>
        <dbReference type="Proteomes" id="UP000000602"/>
    </source>
</evidence>
<dbReference type="SMART" id="SM00450">
    <property type="entry name" value="RHOD"/>
    <property type="match status" value="1"/>
</dbReference>
<dbReference type="PROSITE" id="PS50206">
    <property type="entry name" value="RHODANESE_3"/>
    <property type="match status" value="1"/>
</dbReference>
<dbReference type="PANTHER" id="PTHR34406:SF1">
    <property type="entry name" value="PROTEIN YCEI"/>
    <property type="match status" value="1"/>
</dbReference>
<dbReference type="Gene3D" id="3.40.250.10">
    <property type="entry name" value="Rhodanese-like domain"/>
    <property type="match status" value="1"/>
</dbReference>